<evidence type="ECO:0000313" key="1">
    <source>
        <dbReference type="EMBL" id="TKW38734.1"/>
    </source>
</evidence>
<sequence>MILSHGFAHGNCSSATFSIISFLPLSCCSYLCSEMAVRSLHATVVVEPAAMLQHRVETLFRLDY</sequence>
<accession>A0A4U6WAC6</accession>
<proteinExistence type="predicted"/>
<keyword evidence="2" id="KW-1185">Reference proteome</keyword>
<protein>
    <submittedName>
        <fullName evidence="1">Uncharacterized protein</fullName>
    </submittedName>
</protein>
<gene>
    <name evidence="1" type="ORF">SEVIR_1G135366v2</name>
</gene>
<reference evidence="1" key="1">
    <citation type="submission" date="2019-03" db="EMBL/GenBank/DDBJ databases">
        <title>WGS assembly of Setaria viridis.</title>
        <authorList>
            <person name="Huang P."/>
            <person name="Jenkins J."/>
            <person name="Grimwood J."/>
            <person name="Barry K."/>
            <person name="Healey A."/>
            <person name="Mamidi S."/>
            <person name="Sreedasyam A."/>
            <person name="Shu S."/>
            <person name="Feldman M."/>
            <person name="Wu J."/>
            <person name="Yu Y."/>
            <person name="Chen C."/>
            <person name="Johnson J."/>
            <person name="Rokhsar D."/>
            <person name="Baxter I."/>
            <person name="Schmutz J."/>
            <person name="Brutnell T."/>
            <person name="Kellogg E."/>
        </authorList>
    </citation>
    <scope>NUCLEOTIDE SEQUENCE [LARGE SCALE GENOMIC DNA]</scope>
</reference>
<name>A0A4U6WAC6_SETVI</name>
<dbReference type="AlphaFoldDB" id="A0A4U6WAC6"/>
<dbReference type="EMBL" id="CM016552">
    <property type="protein sequence ID" value="TKW38734.1"/>
    <property type="molecule type" value="Genomic_DNA"/>
</dbReference>
<dbReference type="Gramene" id="TKW38734">
    <property type="protein sequence ID" value="TKW38734"/>
    <property type="gene ID" value="SEVIR_1G135366v2"/>
</dbReference>
<dbReference type="Proteomes" id="UP000298652">
    <property type="component" value="Chromosome 1"/>
</dbReference>
<organism evidence="1 2">
    <name type="scientific">Setaria viridis</name>
    <name type="common">Green bristlegrass</name>
    <name type="synonym">Setaria italica subsp. viridis</name>
    <dbReference type="NCBI Taxonomy" id="4556"/>
    <lineage>
        <taxon>Eukaryota</taxon>
        <taxon>Viridiplantae</taxon>
        <taxon>Streptophyta</taxon>
        <taxon>Embryophyta</taxon>
        <taxon>Tracheophyta</taxon>
        <taxon>Spermatophyta</taxon>
        <taxon>Magnoliopsida</taxon>
        <taxon>Liliopsida</taxon>
        <taxon>Poales</taxon>
        <taxon>Poaceae</taxon>
        <taxon>PACMAD clade</taxon>
        <taxon>Panicoideae</taxon>
        <taxon>Panicodae</taxon>
        <taxon>Paniceae</taxon>
        <taxon>Cenchrinae</taxon>
        <taxon>Setaria</taxon>
    </lineage>
</organism>
<evidence type="ECO:0000313" key="2">
    <source>
        <dbReference type="Proteomes" id="UP000298652"/>
    </source>
</evidence>